<evidence type="ECO:0000313" key="1">
    <source>
        <dbReference type="EMBL" id="PJZ04223.1"/>
    </source>
</evidence>
<accession>A0A2M9W9K8</accession>
<proteinExistence type="predicted"/>
<protein>
    <submittedName>
        <fullName evidence="1">Uncharacterized protein</fullName>
    </submittedName>
</protein>
<evidence type="ECO:0000313" key="2">
    <source>
        <dbReference type="Proteomes" id="UP000232062"/>
    </source>
</evidence>
<keyword evidence="2" id="KW-1185">Reference proteome</keyword>
<dbReference type="Proteomes" id="UP000232062">
    <property type="component" value="Unassembled WGS sequence"/>
</dbReference>
<reference evidence="1 2" key="1">
    <citation type="submission" date="2017-11" db="EMBL/GenBank/DDBJ databases">
        <title>The genome sequence of Pantoea rodasii DSM 26611.</title>
        <authorList>
            <person name="Gao J."/>
            <person name="Mao X."/>
            <person name="Sun J."/>
        </authorList>
    </citation>
    <scope>NUCLEOTIDE SEQUENCE [LARGE SCALE GENOMIC DNA]</scope>
    <source>
        <strain evidence="1 2">DSM 26611</strain>
    </source>
</reference>
<comment type="caution">
    <text evidence="1">The sequence shown here is derived from an EMBL/GenBank/DDBJ whole genome shotgun (WGS) entry which is preliminary data.</text>
</comment>
<sequence>MLPYIRQVIVTDNLNGTHSLIKDESDHLITIAGMPQFDKSNVDEGMPPFMNFLKWANLTEQEKQRPLYNQQPLMKDRHIEFRYFPDGNPL</sequence>
<dbReference type="EMBL" id="PIQI01000025">
    <property type="protein sequence ID" value="PJZ04223.1"/>
    <property type="molecule type" value="Genomic_DNA"/>
</dbReference>
<name>A0A2M9W9K8_9GAMM</name>
<gene>
    <name evidence="1" type="ORF">PRCB_18335</name>
</gene>
<dbReference type="AlphaFoldDB" id="A0A2M9W9K8"/>
<organism evidence="1 2">
    <name type="scientific">Pantoea rodasii</name>
    <dbReference type="NCBI Taxonomy" id="1076549"/>
    <lineage>
        <taxon>Bacteria</taxon>
        <taxon>Pseudomonadati</taxon>
        <taxon>Pseudomonadota</taxon>
        <taxon>Gammaproteobacteria</taxon>
        <taxon>Enterobacterales</taxon>
        <taxon>Erwiniaceae</taxon>
        <taxon>Pantoea</taxon>
    </lineage>
</organism>